<feature type="transmembrane region" description="Helical" evidence="9">
    <location>
        <begin position="58"/>
        <end position="76"/>
    </location>
</feature>
<organism evidence="10 11">
    <name type="scientific">Actinoallomurus oryzae</name>
    <dbReference type="NCBI Taxonomy" id="502180"/>
    <lineage>
        <taxon>Bacteria</taxon>
        <taxon>Bacillati</taxon>
        <taxon>Actinomycetota</taxon>
        <taxon>Actinomycetes</taxon>
        <taxon>Streptosporangiales</taxon>
        <taxon>Thermomonosporaceae</taxon>
        <taxon>Actinoallomurus</taxon>
    </lineage>
</organism>
<reference evidence="11" key="1">
    <citation type="journal article" date="2019" name="Int. J. Syst. Evol. Microbiol.">
        <title>The Global Catalogue of Microorganisms (GCM) 10K type strain sequencing project: providing services to taxonomists for standard genome sequencing and annotation.</title>
        <authorList>
            <consortium name="The Broad Institute Genomics Platform"/>
            <consortium name="The Broad Institute Genome Sequencing Center for Infectious Disease"/>
            <person name="Wu L."/>
            <person name="Ma J."/>
        </authorList>
    </citation>
    <scope>NUCLEOTIDE SEQUENCE [LARGE SCALE GENOMIC DNA]</scope>
    <source>
        <strain evidence="11">JCM 17933</strain>
    </source>
</reference>
<keyword evidence="3" id="KW-1003">Cell membrane</keyword>
<evidence type="ECO:0000256" key="1">
    <source>
        <dbReference type="ARBA" id="ARBA00004651"/>
    </source>
</evidence>
<feature type="transmembrane region" description="Helical" evidence="9">
    <location>
        <begin position="174"/>
        <end position="193"/>
    </location>
</feature>
<feature type="transmembrane region" description="Helical" evidence="9">
    <location>
        <begin position="471"/>
        <end position="488"/>
    </location>
</feature>
<feature type="transmembrane region" description="Helical" evidence="9">
    <location>
        <begin position="224"/>
        <end position="244"/>
    </location>
</feature>
<dbReference type="RefSeq" id="WP_329254983.1">
    <property type="nucleotide sequence ID" value="NZ_BAABHF010000042.1"/>
</dbReference>
<evidence type="ECO:0000256" key="3">
    <source>
        <dbReference type="ARBA" id="ARBA00022475"/>
    </source>
</evidence>
<dbReference type="PANTHER" id="PTHR30354:SF22">
    <property type="entry name" value="HIGH-AFFINITY GLUCONATE TRANSPORTER"/>
    <property type="match status" value="1"/>
</dbReference>
<dbReference type="PANTHER" id="PTHR30354">
    <property type="entry name" value="GNT FAMILY GLUCONATE TRANSPORTER"/>
    <property type="match status" value="1"/>
</dbReference>
<comment type="caution">
    <text evidence="10">The sequence shown here is derived from an EMBL/GenBank/DDBJ whole genome shotgun (WGS) entry which is preliminary data.</text>
</comment>
<keyword evidence="6 9" id="KW-0472">Membrane</keyword>
<feature type="transmembrane region" description="Helical" evidence="9">
    <location>
        <begin position="136"/>
        <end position="154"/>
    </location>
</feature>
<accession>A0ABP8QS53</accession>
<feature type="transmembrane region" description="Helical" evidence="9">
    <location>
        <begin position="96"/>
        <end position="129"/>
    </location>
</feature>
<dbReference type="EMBL" id="BAABHF010000042">
    <property type="protein sequence ID" value="GAA4508417.1"/>
    <property type="molecule type" value="Genomic_DNA"/>
</dbReference>
<protein>
    <submittedName>
        <fullName evidence="10">Gluconate transporter</fullName>
    </submittedName>
</protein>
<dbReference type="Pfam" id="PF02447">
    <property type="entry name" value="GntP_permease"/>
    <property type="match status" value="2"/>
</dbReference>
<keyword evidence="2" id="KW-0813">Transport</keyword>
<comment type="subcellular location">
    <subcellularLocation>
        <location evidence="1">Cell membrane</location>
        <topology evidence="1">Multi-pass membrane protein</topology>
    </subcellularLocation>
</comment>
<feature type="transmembrane region" description="Helical" evidence="9">
    <location>
        <begin position="388"/>
        <end position="416"/>
    </location>
</feature>
<feature type="compositionally biased region" description="Gly residues" evidence="8">
    <location>
        <begin position="305"/>
        <end position="314"/>
    </location>
</feature>
<keyword evidence="5 9" id="KW-1133">Transmembrane helix</keyword>
<evidence type="ECO:0000313" key="11">
    <source>
        <dbReference type="Proteomes" id="UP001500503"/>
    </source>
</evidence>
<dbReference type="PIRSF" id="PIRSF002746">
    <property type="entry name" value="Gluconate_transporter"/>
    <property type="match status" value="1"/>
</dbReference>
<dbReference type="Proteomes" id="UP001500503">
    <property type="component" value="Unassembled WGS sequence"/>
</dbReference>
<keyword evidence="11" id="KW-1185">Reference proteome</keyword>
<name>A0ABP8QS53_9ACTN</name>
<dbReference type="InterPro" id="IPR003474">
    <property type="entry name" value="Glcn_transporter"/>
</dbReference>
<gene>
    <name evidence="10" type="primary">gntT</name>
    <name evidence="10" type="ORF">GCM10023191_068170</name>
</gene>
<feature type="compositionally biased region" description="Low complexity" evidence="8">
    <location>
        <begin position="293"/>
        <end position="304"/>
    </location>
</feature>
<feature type="transmembrane region" description="Helical" evidence="9">
    <location>
        <begin position="428"/>
        <end position="451"/>
    </location>
</feature>
<evidence type="ECO:0000256" key="4">
    <source>
        <dbReference type="ARBA" id="ARBA00022692"/>
    </source>
</evidence>
<feature type="region of interest" description="Disordered" evidence="8">
    <location>
        <begin position="290"/>
        <end position="315"/>
    </location>
</feature>
<comment type="similarity">
    <text evidence="7">Belongs to the GntP permease family.</text>
</comment>
<evidence type="ECO:0000256" key="7">
    <source>
        <dbReference type="ARBA" id="ARBA00049663"/>
    </source>
</evidence>
<sequence length="490" mass="50962">MPLIIVALAVVLLLVLMTKFRINGFIALFIAALFVGLARGLSLTKVYDAMVTGVGDQLDELILILGFGAMLGKVLADSGAAQRITTSLVNVFGIGRVQLAMVLTSICIGITMFYEVGFVLLIPLVFTIVREYRLPLLWVGLPMSMTLSTMHSFLPPHPGPAAVTGTFHASQGLTLLYGLPIAIVSASIICYVWPRLAFVRRVNPRVPVSLITNRVFAEDELPRFGTCVTIVVIPIVLMGASAVAELSMSDGNAVLPYLEFFGEAPVALLIALLLAVVLLGPKIGRAEDTAGSAAETGDGAPAPGGAEGPAGGEGVATATAPPAVSATAVAPRGRFQAAMDSCAEAVKPMAMIILVIGAGGAFKEVLVKSGIADYIADFTRGWHISAIFLAWAIAVLLRIAVGSASVAVVTAAGIVLPLVQSSGTSPELMVLAVTCGSIAASHVNDPGFWLFKQYLNLSVMDAIKIRTTYTTALSVLGLGGVLLMNTFVGS</sequence>
<evidence type="ECO:0000256" key="2">
    <source>
        <dbReference type="ARBA" id="ARBA00022448"/>
    </source>
</evidence>
<feature type="transmembrane region" description="Helical" evidence="9">
    <location>
        <begin position="27"/>
        <end position="46"/>
    </location>
</feature>
<evidence type="ECO:0000313" key="10">
    <source>
        <dbReference type="EMBL" id="GAA4508417.1"/>
    </source>
</evidence>
<evidence type="ECO:0000256" key="8">
    <source>
        <dbReference type="SAM" id="MobiDB-lite"/>
    </source>
</evidence>
<keyword evidence="4 9" id="KW-0812">Transmembrane</keyword>
<evidence type="ECO:0000256" key="9">
    <source>
        <dbReference type="SAM" id="Phobius"/>
    </source>
</evidence>
<proteinExistence type="inferred from homology"/>
<feature type="transmembrane region" description="Helical" evidence="9">
    <location>
        <begin position="264"/>
        <end position="280"/>
    </location>
</feature>
<evidence type="ECO:0000256" key="6">
    <source>
        <dbReference type="ARBA" id="ARBA00023136"/>
    </source>
</evidence>
<evidence type="ECO:0000256" key="5">
    <source>
        <dbReference type="ARBA" id="ARBA00022989"/>
    </source>
</evidence>